<organism evidence="5">
    <name type="scientific">Dissoconium aciculare CBS 342.82</name>
    <dbReference type="NCBI Taxonomy" id="1314786"/>
    <lineage>
        <taxon>Eukaryota</taxon>
        <taxon>Fungi</taxon>
        <taxon>Dikarya</taxon>
        <taxon>Ascomycota</taxon>
        <taxon>Pezizomycotina</taxon>
        <taxon>Dothideomycetes</taxon>
        <taxon>Dothideomycetidae</taxon>
        <taxon>Mycosphaerellales</taxon>
        <taxon>Dissoconiaceae</taxon>
        <taxon>Dissoconium</taxon>
    </lineage>
</organism>
<dbReference type="GO" id="GO:0045944">
    <property type="term" value="P:positive regulation of transcription by RNA polymerase II"/>
    <property type="evidence" value="ECO:0007669"/>
    <property type="project" value="TreeGrafter"/>
</dbReference>
<dbReference type="PANTHER" id="PTHR45614">
    <property type="entry name" value="MYB PROTEIN-RELATED"/>
    <property type="match status" value="1"/>
</dbReference>
<dbReference type="GO" id="GO:0000981">
    <property type="term" value="F:DNA-binding transcription factor activity, RNA polymerase II-specific"/>
    <property type="evidence" value="ECO:0007669"/>
    <property type="project" value="TreeGrafter"/>
</dbReference>
<gene>
    <name evidence="5" type="ORF">K489DRAFT_387285</name>
</gene>
<name>A0A6J3MCC6_9PEZI</name>
<evidence type="ECO:0000259" key="3">
    <source>
        <dbReference type="PROSITE" id="PS51294"/>
    </source>
</evidence>
<dbReference type="Pfam" id="PF00249">
    <property type="entry name" value="Myb_DNA-binding"/>
    <property type="match status" value="2"/>
</dbReference>
<proteinExistence type="predicted"/>
<dbReference type="InterPro" id="IPR050560">
    <property type="entry name" value="MYB_TF"/>
</dbReference>
<feature type="domain" description="Myb-like" evidence="2">
    <location>
        <begin position="7"/>
        <end position="56"/>
    </location>
</feature>
<reference evidence="5" key="2">
    <citation type="submission" date="2020-04" db="EMBL/GenBank/DDBJ databases">
        <authorList>
            <consortium name="NCBI Genome Project"/>
        </authorList>
    </citation>
    <scope>NUCLEOTIDE SEQUENCE</scope>
    <source>
        <strain evidence="5">CBS 342.82</strain>
    </source>
</reference>
<feature type="region of interest" description="Disordered" evidence="1">
    <location>
        <begin position="1"/>
        <end position="20"/>
    </location>
</feature>
<dbReference type="InterPro" id="IPR001005">
    <property type="entry name" value="SANT/Myb"/>
</dbReference>
<accession>A0A6J3MCC6</accession>
<reference evidence="5" key="1">
    <citation type="submission" date="2020-01" db="EMBL/GenBank/DDBJ databases">
        <authorList>
            <consortium name="DOE Joint Genome Institute"/>
            <person name="Haridas S."/>
            <person name="Albert R."/>
            <person name="Binder M."/>
            <person name="Bloem J."/>
            <person name="Labutti K."/>
            <person name="Salamov A."/>
            <person name="Andreopoulos B."/>
            <person name="Baker S.E."/>
            <person name="Barry K."/>
            <person name="Bills G."/>
            <person name="Bluhm B.H."/>
            <person name="Cannon C."/>
            <person name="Castanera R."/>
            <person name="Culley D.E."/>
            <person name="Daum C."/>
            <person name="Ezra D."/>
            <person name="Gonzalez J.B."/>
            <person name="Henrissat B."/>
            <person name="Kuo A."/>
            <person name="Liang C."/>
            <person name="Lipzen A."/>
            <person name="Lutzoni F."/>
            <person name="Magnuson J."/>
            <person name="Mondo S."/>
            <person name="Nolan M."/>
            <person name="Ohm R."/>
            <person name="Pangilinan J."/>
            <person name="Park H.-J."/>
            <person name="Ramirez L."/>
            <person name="Alfaro M."/>
            <person name="Sun H."/>
            <person name="Tritt A."/>
            <person name="Yoshinaga Y."/>
            <person name="Zwiers L.-H."/>
            <person name="Turgeon B.G."/>
            <person name="Goodwin S.B."/>
            <person name="Spatafora J.W."/>
            <person name="Crous P.W."/>
            <person name="Grigoriev I.V."/>
        </authorList>
    </citation>
    <scope>NUCLEOTIDE SEQUENCE</scope>
    <source>
        <strain evidence="5">CBS 342.82</strain>
    </source>
</reference>
<dbReference type="PANTHER" id="PTHR45614:SF238">
    <property type="entry name" value="MYB-LIKE TRANSCRIPTION FACTOR (EUROFUNG)"/>
    <property type="match status" value="1"/>
</dbReference>
<dbReference type="PROSITE" id="PS51294">
    <property type="entry name" value="HTH_MYB"/>
    <property type="match status" value="1"/>
</dbReference>
<dbReference type="AlphaFoldDB" id="A0A6J3MCC6"/>
<evidence type="ECO:0000313" key="5">
    <source>
        <dbReference type="RefSeq" id="XP_033462295.1"/>
    </source>
</evidence>
<dbReference type="InterPro" id="IPR009057">
    <property type="entry name" value="Homeodomain-like_sf"/>
</dbReference>
<dbReference type="GO" id="GO:0000978">
    <property type="term" value="F:RNA polymerase II cis-regulatory region sequence-specific DNA binding"/>
    <property type="evidence" value="ECO:0007669"/>
    <property type="project" value="TreeGrafter"/>
</dbReference>
<sequence length="106" mass="12176">MPSPVVKKGRTNTPWTPGEEHRLKQLRDQGSSWSEIAKNFPNRTEGSVKKHWYKDMHYADFGADESTALLQAIKEYETNKWKVIGQKVGKPAKACEQFAKEQGWKV</sequence>
<dbReference type="OrthoDB" id="2143914at2759"/>
<dbReference type="Gene3D" id="1.10.10.60">
    <property type="entry name" value="Homeodomain-like"/>
    <property type="match status" value="1"/>
</dbReference>
<protein>
    <submittedName>
        <fullName evidence="5">Uncharacterized protein</fullName>
    </submittedName>
</protein>
<dbReference type="GO" id="GO:0000278">
    <property type="term" value="P:mitotic cell cycle"/>
    <property type="evidence" value="ECO:0007669"/>
    <property type="project" value="TreeGrafter"/>
</dbReference>
<evidence type="ECO:0000259" key="2">
    <source>
        <dbReference type="PROSITE" id="PS50090"/>
    </source>
</evidence>
<dbReference type="SMART" id="SM00717">
    <property type="entry name" value="SANT"/>
    <property type="match status" value="2"/>
</dbReference>
<dbReference type="InterPro" id="IPR017930">
    <property type="entry name" value="Myb_dom"/>
</dbReference>
<dbReference type="SUPFAM" id="SSF46689">
    <property type="entry name" value="Homeodomain-like"/>
    <property type="match status" value="1"/>
</dbReference>
<feature type="domain" description="HTH myb-type" evidence="3">
    <location>
        <begin position="7"/>
        <end position="63"/>
    </location>
</feature>
<dbReference type="GO" id="GO:0005634">
    <property type="term" value="C:nucleus"/>
    <property type="evidence" value="ECO:0007669"/>
    <property type="project" value="TreeGrafter"/>
</dbReference>
<dbReference type="PROSITE" id="PS50090">
    <property type="entry name" value="MYB_LIKE"/>
    <property type="match status" value="1"/>
</dbReference>
<evidence type="ECO:0000313" key="4">
    <source>
        <dbReference type="Proteomes" id="UP000504637"/>
    </source>
</evidence>
<dbReference type="RefSeq" id="XP_033462295.1">
    <property type="nucleotide sequence ID" value="XM_033606312.1"/>
</dbReference>
<dbReference type="GeneID" id="54364112"/>
<dbReference type="Proteomes" id="UP000504637">
    <property type="component" value="Unplaced"/>
</dbReference>
<evidence type="ECO:0000256" key="1">
    <source>
        <dbReference type="SAM" id="MobiDB-lite"/>
    </source>
</evidence>
<keyword evidence="4" id="KW-1185">Reference proteome</keyword>
<dbReference type="CDD" id="cd00167">
    <property type="entry name" value="SANT"/>
    <property type="match status" value="2"/>
</dbReference>
<reference evidence="5" key="3">
    <citation type="submission" date="2025-08" db="UniProtKB">
        <authorList>
            <consortium name="RefSeq"/>
        </authorList>
    </citation>
    <scope>IDENTIFICATION</scope>
    <source>
        <strain evidence="5">CBS 342.82</strain>
    </source>
</reference>